<evidence type="ECO:0008006" key="2">
    <source>
        <dbReference type="Google" id="ProtNLM"/>
    </source>
</evidence>
<protein>
    <recommendedName>
        <fullName evidence="2">Restriction endonuclease type IV Mrr domain-containing protein</fullName>
    </recommendedName>
</protein>
<organism evidence="1">
    <name type="scientific">marine metagenome</name>
    <dbReference type="NCBI Taxonomy" id="408172"/>
    <lineage>
        <taxon>unclassified sequences</taxon>
        <taxon>metagenomes</taxon>
        <taxon>ecological metagenomes</taxon>
    </lineage>
</organism>
<evidence type="ECO:0000313" key="1">
    <source>
        <dbReference type="EMBL" id="SVE48993.1"/>
    </source>
</evidence>
<reference evidence="1" key="1">
    <citation type="submission" date="2018-05" db="EMBL/GenBank/DDBJ databases">
        <authorList>
            <person name="Lanie J.A."/>
            <person name="Ng W.-L."/>
            <person name="Kazmierczak K.M."/>
            <person name="Andrzejewski T.M."/>
            <person name="Davidsen T.M."/>
            <person name="Wayne K.J."/>
            <person name="Tettelin H."/>
            <person name="Glass J.I."/>
            <person name="Rusch D."/>
            <person name="Podicherti R."/>
            <person name="Tsui H.-C.T."/>
            <person name="Winkler M.E."/>
        </authorList>
    </citation>
    <scope>NUCLEOTIDE SEQUENCE</scope>
</reference>
<name>A0A383DXL8_9ZZZZ</name>
<gene>
    <name evidence="1" type="ORF">METZ01_LOCUS501847</name>
</gene>
<sequence length="97" mass="11010">VRDLLVESLDIHPEDIESRSMGAGGEDLIMSRAARESFPYSVECKNQEKINVWSAYEQAKENSLGYTPLVVIKRNRSKPLVVIDAESFIDLHKHHSD</sequence>
<dbReference type="AlphaFoldDB" id="A0A383DXL8"/>
<proteinExistence type="predicted"/>
<feature type="non-terminal residue" evidence="1">
    <location>
        <position position="1"/>
    </location>
</feature>
<accession>A0A383DXL8</accession>
<dbReference type="EMBL" id="UINC01220883">
    <property type="protein sequence ID" value="SVE48993.1"/>
    <property type="molecule type" value="Genomic_DNA"/>
</dbReference>